<dbReference type="InterPro" id="IPR006140">
    <property type="entry name" value="D-isomer_DH_NAD-bd"/>
</dbReference>
<comment type="caution">
    <text evidence="6">The sequence shown here is derived from an EMBL/GenBank/DDBJ whole genome shotgun (WGS) entry which is preliminary data.</text>
</comment>
<dbReference type="InterPro" id="IPR006139">
    <property type="entry name" value="D-isomer_2_OHA_DH_cat_dom"/>
</dbReference>
<keyword evidence="2" id="KW-0520">NAD</keyword>
<dbReference type="PROSITE" id="PS00065">
    <property type="entry name" value="D_2_HYDROXYACID_DH_1"/>
    <property type="match status" value="1"/>
</dbReference>
<dbReference type="InterPro" id="IPR036291">
    <property type="entry name" value="NAD(P)-bd_dom_sf"/>
</dbReference>
<reference evidence="7" key="1">
    <citation type="journal article" date="2019" name="Int. J. Syst. Evol. Microbiol.">
        <title>The Global Catalogue of Microorganisms (GCM) 10K type strain sequencing project: providing services to taxonomists for standard genome sequencing and annotation.</title>
        <authorList>
            <consortium name="The Broad Institute Genomics Platform"/>
            <consortium name="The Broad Institute Genome Sequencing Center for Infectious Disease"/>
            <person name="Wu L."/>
            <person name="Ma J."/>
        </authorList>
    </citation>
    <scope>NUCLEOTIDE SEQUENCE [LARGE SCALE GENOMIC DNA]</scope>
    <source>
        <strain evidence="7">CCM 8897</strain>
    </source>
</reference>
<dbReference type="Pfam" id="PF02826">
    <property type="entry name" value="2-Hacid_dh_C"/>
    <property type="match status" value="1"/>
</dbReference>
<name>A0ABW1UNQ8_9LACO</name>
<keyword evidence="3" id="KW-0560">Oxidoreductase</keyword>
<dbReference type="PANTHER" id="PTHR43026">
    <property type="entry name" value="2-HYDROXYACID DEHYDROGENASE HOMOLOG 1-RELATED"/>
    <property type="match status" value="1"/>
</dbReference>
<protein>
    <submittedName>
        <fullName evidence="6">NAD(P)-dependent oxidoreductase</fullName>
    </submittedName>
</protein>
<dbReference type="SUPFAM" id="SSF51735">
    <property type="entry name" value="NAD(P)-binding Rossmann-fold domains"/>
    <property type="match status" value="1"/>
</dbReference>
<organism evidence="6 7">
    <name type="scientific">Lapidilactobacillus achengensis</name>
    <dbReference type="NCBI Taxonomy" id="2486000"/>
    <lineage>
        <taxon>Bacteria</taxon>
        <taxon>Bacillati</taxon>
        <taxon>Bacillota</taxon>
        <taxon>Bacilli</taxon>
        <taxon>Lactobacillales</taxon>
        <taxon>Lactobacillaceae</taxon>
        <taxon>Lapidilactobacillus</taxon>
    </lineage>
</organism>
<keyword evidence="7" id="KW-1185">Reference proteome</keyword>
<comment type="similarity">
    <text evidence="1 3">Belongs to the D-isomer specific 2-hydroxyacid dehydrogenase family.</text>
</comment>
<evidence type="ECO:0000313" key="7">
    <source>
        <dbReference type="Proteomes" id="UP001596310"/>
    </source>
</evidence>
<dbReference type="RefSeq" id="WP_125599603.1">
    <property type="nucleotide sequence ID" value="NZ_JBHSSM010000007.1"/>
</dbReference>
<dbReference type="SUPFAM" id="SSF52283">
    <property type="entry name" value="Formate/glycerate dehydrogenase catalytic domain-like"/>
    <property type="match status" value="1"/>
</dbReference>
<evidence type="ECO:0000259" key="4">
    <source>
        <dbReference type="Pfam" id="PF00389"/>
    </source>
</evidence>
<dbReference type="InterPro" id="IPR058205">
    <property type="entry name" value="D-LDH-like"/>
</dbReference>
<sequence>MFKIVAYGVRENEVPFFEKLNRYNYDLKLLPEYLNHDNIDTAKGADAVLLRANCVADATNLAKMKDWGIKYVFTRTVGFNHIDLAAADANGQLVARVPSYSPNAVADLALTLGLTLQRHVAFAAYHSQAKDFRVLPEEFSSEIRNLTVGIIGTGHIGIAEARSYQALGAKVLGYDIYQSDEAKEVVTFVEQADLLAQADIVSLHVPYIKGENDRFINADLLKLMKPTAILVNTARAEVTNVADIVAALQAGKLGGFAADVIDDEKDYLGKNLQDQPIKNADLAALIDLYPRVILTPHIGSYTKEALTDMINISYDNFNEVLTTGTSKNLLHAK</sequence>
<evidence type="ECO:0000256" key="3">
    <source>
        <dbReference type="RuleBase" id="RU003719"/>
    </source>
</evidence>
<accession>A0ABW1UNQ8</accession>
<dbReference type="EMBL" id="JBHSSM010000007">
    <property type="protein sequence ID" value="MFC6314399.1"/>
    <property type="molecule type" value="Genomic_DNA"/>
</dbReference>
<feature type="domain" description="D-isomer specific 2-hydroxyacid dehydrogenase NAD-binding" evidence="5">
    <location>
        <begin position="112"/>
        <end position="299"/>
    </location>
</feature>
<dbReference type="Gene3D" id="3.40.50.720">
    <property type="entry name" value="NAD(P)-binding Rossmann-like Domain"/>
    <property type="match status" value="2"/>
</dbReference>
<gene>
    <name evidence="6" type="ORF">ACFQHW_02315</name>
</gene>
<evidence type="ECO:0000256" key="2">
    <source>
        <dbReference type="ARBA" id="ARBA00023027"/>
    </source>
</evidence>
<evidence type="ECO:0000259" key="5">
    <source>
        <dbReference type="Pfam" id="PF02826"/>
    </source>
</evidence>
<dbReference type="Pfam" id="PF00389">
    <property type="entry name" value="2-Hacid_dh"/>
    <property type="match status" value="1"/>
</dbReference>
<dbReference type="InterPro" id="IPR029752">
    <property type="entry name" value="D-isomer_DH_CS1"/>
</dbReference>
<evidence type="ECO:0000256" key="1">
    <source>
        <dbReference type="ARBA" id="ARBA00005854"/>
    </source>
</evidence>
<dbReference type="Proteomes" id="UP001596310">
    <property type="component" value="Unassembled WGS sequence"/>
</dbReference>
<feature type="domain" description="D-isomer specific 2-hydroxyacid dehydrogenase catalytic" evidence="4">
    <location>
        <begin position="8"/>
        <end position="329"/>
    </location>
</feature>
<evidence type="ECO:0000313" key="6">
    <source>
        <dbReference type="EMBL" id="MFC6314399.1"/>
    </source>
</evidence>
<dbReference type="PANTHER" id="PTHR43026:SF1">
    <property type="entry name" value="2-HYDROXYACID DEHYDROGENASE HOMOLOG 1-RELATED"/>
    <property type="match status" value="1"/>
</dbReference>
<proteinExistence type="inferred from homology"/>